<sequence length="110" mass="12193">MPPLVPLFPASELTERVQVVQSGFIKEKRRKGPPVELEKCVLLEMVQYSCNPPSEGIQPPGVVKCKPLVRLFRRCADSLTVETTVWEKTGTQNNSCVTEAIGNQASQPQK</sequence>
<dbReference type="AlphaFoldDB" id="A0A232LZ60"/>
<evidence type="ECO:0000313" key="2">
    <source>
        <dbReference type="Proteomes" id="UP000243515"/>
    </source>
</evidence>
<dbReference type="Pfam" id="PF11093">
    <property type="entry name" value="Mitochondr_Som1"/>
    <property type="match status" value="1"/>
</dbReference>
<evidence type="ECO:0000313" key="1">
    <source>
        <dbReference type="EMBL" id="OXV09449.1"/>
    </source>
</evidence>
<dbReference type="InterPro" id="IPR024645">
    <property type="entry name" value="Mitochondr_Som1"/>
</dbReference>
<organism evidence="1 2">
    <name type="scientific">Elaphomyces granulatus</name>
    <dbReference type="NCBI Taxonomy" id="519963"/>
    <lineage>
        <taxon>Eukaryota</taxon>
        <taxon>Fungi</taxon>
        <taxon>Dikarya</taxon>
        <taxon>Ascomycota</taxon>
        <taxon>Pezizomycotina</taxon>
        <taxon>Eurotiomycetes</taxon>
        <taxon>Eurotiomycetidae</taxon>
        <taxon>Eurotiales</taxon>
        <taxon>Elaphomycetaceae</taxon>
        <taxon>Elaphomyces</taxon>
    </lineage>
</organism>
<keyword evidence="2" id="KW-1185">Reference proteome</keyword>
<dbReference type="Proteomes" id="UP000243515">
    <property type="component" value="Unassembled WGS sequence"/>
</dbReference>
<protein>
    <recommendedName>
        <fullName evidence="3">Mitochondrial export protein Som1</fullName>
    </recommendedName>
</protein>
<dbReference type="GO" id="GO:0042720">
    <property type="term" value="C:mitochondrial inner membrane peptidase complex"/>
    <property type="evidence" value="ECO:0007669"/>
    <property type="project" value="InterPro"/>
</dbReference>
<reference evidence="1 2" key="1">
    <citation type="journal article" date="2015" name="Environ. Microbiol.">
        <title>Metagenome sequence of Elaphomyces granulatus from sporocarp tissue reveals Ascomycota ectomycorrhizal fingerprints of genome expansion and a Proteobacteria-rich microbiome.</title>
        <authorList>
            <person name="Quandt C.A."/>
            <person name="Kohler A."/>
            <person name="Hesse C.N."/>
            <person name="Sharpton T.J."/>
            <person name="Martin F."/>
            <person name="Spatafora J.W."/>
        </authorList>
    </citation>
    <scope>NUCLEOTIDE SEQUENCE [LARGE SCALE GENOMIC DNA]</scope>
    <source>
        <strain evidence="1 2">OSC145934</strain>
    </source>
</reference>
<dbReference type="EMBL" id="NPHW01003523">
    <property type="protein sequence ID" value="OXV09449.1"/>
    <property type="molecule type" value="Genomic_DNA"/>
</dbReference>
<name>A0A232LZ60_9EURO</name>
<gene>
    <name evidence="1" type="ORF">Egran_02784</name>
</gene>
<accession>A0A232LZ60</accession>
<comment type="caution">
    <text evidence="1">The sequence shown here is derived from an EMBL/GenBank/DDBJ whole genome shotgun (WGS) entry which is preliminary data.</text>
</comment>
<proteinExistence type="predicted"/>
<evidence type="ECO:0008006" key="3">
    <source>
        <dbReference type="Google" id="ProtNLM"/>
    </source>
</evidence>
<dbReference type="OrthoDB" id="3983163at2759"/>